<reference evidence="1" key="2">
    <citation type="journal article" date="2015" name="Fish Shellfish Immunol.">
        <title>Early steps in the European eel (Anguilla anguilla)-Vibrio vulnificus interaction in the gills: Role of the RtxA13 toxin.</title>
        <authorList>
            <person name="Callol A."/>
            <person name="Pajuelo D."/>
            <person name="Ebbesson L."/>
            <person name="Teles M."/>
            <person name="MacKenzie S."/>
            <person name="Amaro C."/>
        </authorList>
    </citation>
    <scope>NUCLEOTIDE SEQUENCE</scope>
</reference>
<reference evidence="1" key="1">
    <citation type="submission" date="2014-11" db="EMBL/GenBank/DDBJ databases">
        <authorList>
            <person name="Amaro Gonzalez C."/>
        </authorList>
    </citation>
    <scope>NUCLEOTIDE SEQUENCE</scope>
</reference>
<sequence>MLSSESVDTMHQFLSHHSLQTGLTQERLRNTLHVQLD</sequence>
<evidence type="ECO:0000313" key="1">
    <source>
        <dbReference type="EMBL" id="JAH51706.1"/>
    </source>
</evidence>
<proteinExistence type="predicted"/>
<dbReference type="EMBL" id="GBXM01056871">
    <property type="protein sequence ID" value="JAH51706.1"/>
    <property type="molecule type" value="Transcribed_RNA"/>
</dbReference>
<name>A0A0E9TDL6_ANGAN</name>
<protein>
    <submittedName>
        <fullName evidence="1">Uncharacterized protein</fullName>
    </submittedName>
</protein>
<accession>A0A0E9TDL6</accession>
<dbReference type="AlphaFoldDB" id="A0A0E9TDL6"/>
<organism evidence="1">
    <name type="scientific">Anguilla anguilla</name>
    <name type="common">European freshwater eel</name>
    <name type="synonym">Muraena anguilla</name>
    <dbReference type="NCBI Taxonomy" id="7936"/>
    <lineage>
        <taxon>Eukaryota</taxon>
        <taxon>Metazoa</taxon>
        <taxon>Chordata</taxon>
        <taxon>Craniata</taxon>
        <taxon>Vertebrata</taxon>
        <taxon>Euteleostomi</taxon>
        <taxon>Actinopterygii</taxon>
        <taxon>Neopterygii</taxon>
        <taxon>Teleostei</taxon>
        <taxon>Anguilliformes</taxon>
        <taxon>Anguillidae</taxon>
        <taxon>Anguilla</taxon>
    </lineage>
</organism>